<dbReference type="EMBL" id="JAJJMB010010911">
    <property type="protein sequence ID" value="KAI3905826.1"/>
    <property type="molecule type" value="Genomic_DNA"/>
</dbReference>
<dbReference type="AlphaFoldDB" id="A0AAD4SI38"/>
<keyword evidence="1" id="KW-1133">Transmembrane helix</keyword>
<name>A0AAD4SI38_9MAGN</name>
<organism evidence="2 3">
    <name type="scientific">Papaver atlanticum</name>
    <dbReference type="NCBI Taxonomy" id="357466"/>
    <lineage>
        <taxon>Eukaryota</taxon>
        <taxon>Viridiplantae</taxon>
        <taxon>Streptophyta</taxon>
        <taxon>Embryophyta</taxon>
        <taxon>Tracheophyta</taxon>
        <taxon>Spermatophyta</taxon>
        <taxon>Magnoliopsida</taxon>
        <taxon>Ranunculales</taxon>
        <taxon>Papaveraceae</taxon>
        <taxon>Papaveroideae</taxon>
        <taxon>Papaver</taxon>
    </lineage>
</organism>
<feature type="non-terminal residue" evidence="2">
    <location>
        <position position="1"/>
    </location>
</feature>
<proteinExistence type="predicted"/>
<keyword evidence="3" id="KW-1185">Reference proteome</keyword>
<keyword evidence="1" id="KW-0472">Membrane</keyword>
<dbReference type="Proteomes" id="UP001202328">
    <property type="component" value="Unassembled WGS sequence"/>
</dbReference>
<sequence>TIRSVKKGLYLEYNLLVLYILNTYEMLFFIGDLHAASVVDLMMQLSYLSRLWC</sequence>
<protein>
    <submittedName>
        <fullName evidence="2">Uncharacterized protein</fullName>
    </submittedName>
</protein>
<accession>A0AAD4SI38</accession>
<evidence type="ECO:0000313" key="2">
    <source>
        <dbReference type="EMBL" id="KAI3905826.1"/>
    </source>
</evidence>
<feature type="transmembrane region" description="Helical" evidence="1">
    <location>
        <begin position="16"/>
        <end position="41"/>
    </location>
</feature>
<keyword evidence="1" id="KW-0812">Transmembrane</keyword>
<gene>
    <name evidence="2" type="ORF">MKW98_006460</name>
</gene>
<evidence type="ECO:0000313" key="3">
    <source>
        <dbReference type="Proteomes" id="UP001202328"/>
    </source>
</evidence>
<evidence type="ECO:0000256" key="1">
    <source>
        <dbReference type="SAM" id="Phobius"/>
    </source>
</evidence>
<comment type="caution">
    <text evidence="2">The sequence shown here is derived from an EMBL/GenBank/DDBJ whole genome shotgun (WGS) entry which is preliminary data.</text>
</comment>
<reference evidence="2" key="1">
    <citation type="submission" date="2022-04" db="EMBL/GenBank/DDBJ databases">
        <title>A functionally conserved STORR gene fusion in Papaver species that diverged 16.8 million years ago.</title>
        <authorList>
            <person name="Catania T."/>
        </authorList>
    </citation>
    <scope>NUCLEOTIDE SEQUENCE</scope>
    <source>
        <strain evidence="2">S-188037</strain>
    </source>
</reference>